<gene>
    <name evidence="1" type="ORF">C6P40_001670</name>
</gene>
<dbReference type="EMBL" id="PUHW01000020">
    <property type="protein sequence ID" value="KAG0690725.1"/>
    <property type="molecule type" value="Genomic_DNA"/>
</dbReference>
<protein>
    <submittedName>
        <fullName evidence="1">Uncharacterized protein</fullName>
    </submittedName>
</protein>
<reference evidence="1" key="1">
    <citation type="submission" date="2020-11" db="EMBL/GenBank/DDBJ databases">
        <title>Kefir isolates.</title>
        <authorList>
            <person name="Marcisauskas S."/>
            <person name="Kim Y."/>
            <person name="Blasche S."/>
        </authorList>
    </citation>
    <scope>NUCLEOTIDE SEQUENCE</scope>
    <source>
        <strain evidence="1">Olga-1</strain>
    </source>
</reference>
<proteinExistence type="predicted"/>
<feature type="non-terminal residue" evidence="1">
    <location>
        <position position="1"/>
    </location>
</feature>
<name>A0A9P7BHN8_9ASCO</name>
<sequence>MTQEKNLNMDTTIVATSSQTSSQTTPIDVKLLLCQLVIDAKEGNTWHDIYDKYINHPLVTTLHNKEAPIITNISEEELAAFVIKIINETVSSIDISETTTVAVKRPRGRQFLNSSDIENLQSMSQADKLQYILSSKDFMASIATGLLNQKNTTDNVLDLGTVMGNIPNASHSISKINNQ</sequence>
<dbReference type="AlphaFoldDB" id="A0A9P7BHN8"/>
<keyword evidence="2" id="KW-1185">Reference proteome</keyword>
<evidence type="ECO:0000313" key="1">
    <source>
        <dbReference type="EMBL" id="KAG0690725.1"/>
    </source>
</evidence>
<dbReference type="Proteomes" id="UP000697127">
    <property type="component" value="Unassembled WGS sequence"/>
</dbReference>
<evidence type="ECO:0000313" key="2">
    <source>
        <dbReference type="Proteomes" id="UP000697127"/>
    </source>
</evidence>
<accession>A0A9P7BHN8</accession>
<comment type="caution">
    <text evidence="1">The sequence shown here is derived from an EMBL/GenBank/DDBJ whole genome shotgun (WGS) entry which is preliminary data.</text>
</comment>
<organism evidence="1 2">
    <name type="scientific">Pichia californica</name>
    <dbReference type="NCBI Taxonomy" id="460514"/>
    <lineage>
        <taxon>Eukaryota</taxon>
        <taxon>Fungi</taxon>
        <taxon>Dikarya</taxon>
        <taxon>Ascomycota</taxon>
        <taxon>Saccharomycotina</taxon>
        <taxon>Pichiomycetes</taxon>
        <taxon>Pichiales</taxon>
        <taxon>Pichiaceae</taxon>
        <taxon>Pichia</taxon>
    </lineage>
</organism>